<dbReference type="CDD" id="cd01700">
    <property type="entry name" value="PolY_Pol_V_umuC"/>
    <property type="match status" value="1"/>
</dbReference>
<name>A0A1I0VAC1_9BACI</name>
<dbReference type="Pfam" id="PF11799">
    <property type="entry name" value="IMS_C"/>
    <property type="match status" value="1"/>
</dbReference>
<dbReference type="EMBL" id="FOJW01000001">
    <property type="protein sequence ID" value="SFA72536.1"/>
    <property type="molecule type" value="Genomic_DNA"/>
</dbReference>
<dbReference type="InterPro" id="IPR050116">
    <property type="entry name" value="DNA_polymerase-Y"/>
</dbReference>
<dbReference type="PANTHER" id="PTHR11076:SF35">
    <property type="entry name" value="DNA REPAIR PROTEIN HOMOLOG YOBH"/>
    <property type="match status" value="1"/>
</dbReference>
<dbReference type="Gene3D" id="1.10.150.20">
    <property type="entry name" value="5' to 3' exonuclease, C-terminal subdomain"/>
    <property type="match status" value="1"/>
</dbReference>
<keyword evidence="4" id="KW-0808">Transferase</keyword>
<dbReference type="GO" id="GO:0003684">
    <property type="term" value="F:damaged DNA binding"/>
    <property type="evidence" value="ECO:0007669"/>
    <property type="project" value="InterPro"/>
</dbReference>
<dbReference type="SUPFAM" id="SSF100879">
    <property type="entry name" value="Lesion bypass DNA polymerase (Y-family), little finger domain"/>
    <property type="match status" value="1"/>
</dbReference>
<comment type="similarity">
    <text evidence="1">Belongs to the DNA polymerase type-Y family.</text>
</comment>
<dbReference type="OrthoDB" id="9808813at2"/>
<dbReference type="RefSeq" id="WP_090232400.1">
    <property type="nucleotide sequence ID" value="NZ_FOJW01000001.1"/>
</dbReference>
<reference evidence="6 7" key="1">
    <citation type="submission" date="2016-10" db="EMBL/GenBank/DDBJ databases">
        <authorList>
            <person name="de Groot N.N."/>
        </authorList>
    </citation>
    <scope>NUCLEOTIDE SEQUENCE [LARGE SCALE GENOMIC DNA]</scope>
    <source>
        <strain evidence="6 7">CGMCC 1.3702</strain>
    </source>
</reference>
<sequence length="416" mass="46850">MDYSNYPRNDVLCIDMRSFYASVEAVKRGLDPMTVQLAVVGDVNRPGSIVLAASPVLKKKHGISNVSRFFELPKDPDIIIAPAHMADYLQVSMEITKLINQYVPKEAIHQYSVDEVWVTVNGLEKLFGDRWQVAKAIKRDILESFGITCSIGIGDNKFLAKVIMDLHAKKQGIAECTYEDVQEKLWPFPVQDVWGIGRRMQRNLNRMGIVKLRQLANFPLKQLTKRFGIIGEQLYWHAWGIDLSPVFGNFTKTEQKGFGHGISLLRDYSGDEVAICILDLCEEACRRARNANQAGKTIHLGISYAKETSGGFSRSRSVSLPTNITMDVYDVCMQLFHEFYDGTSNIRHVYVTLDNLYEDGETQLDLFDDRPKKKDIGYVMDAIRDKYGSTAILRASSYTEAGITIGRSSKIGGHQA</sequence>
<dbReference type="SUPFAM" id="SSF56672">
    <property type="entry name" value="DNA/RNA polymerases"/>
    <property type="match status" value="1"/>
</dbReference>
<dbReference type="AlphaFoldDB" id="A0A1I0VAC1"/>
<dbReference type="InterPro" id="IPR001126">
    <property type="entry name" value="UmuC"/>
</dbReference>
<dbReference type="InterPro" id="IPR043502">
    <property type="entry name" value="DNA/RNA_pol_sf"/>
</dbReference>
<dbReference type="Pfam" id="PF00817">
    <property type="entry name" value="IMS"/>
    <property type="match status" value="1"/>
</dbReference>
<dbReference type="GO" id="GO:0005829">
    <property type="term" value="C:cytosol"/>
    <property type="evidence" value="ECO:0007669"/>
    <property type="project" value="TreeGrafter"/>
</dbReference>
<feature type="domain" description="UmuC" evidence="5">
    <location>
        <begin position="11"/>
        <end position="197"/>
    </location>
</feature>
<dbReference type="Pfam" id="PF11798">
    <property type="entry name" value="IMS_HHH"/>
    <property type="match status" value="1"/>
</dbReference>
<evidence type="ECO:0000313" key="6">
    <source>
        <dbReference type="EMBL" id="SFA72536.1"/>
    </source>
</evidence>
<dbReference type="InterPro" id="IPR043128">
    <property type="entry name" value="Rev_trsase/Diguanyl_cyclase"/>
</dbReference>
<dbReference type="InterPro" id="IPR017961">
    <property type="entry name" value="DNA_pol_Y-fam_little_finger"/>
</dbReference>
<dbReference type="PROSITE" id="PS50173">
    <property type="entry name" value="UMUC"/>
    <property type="match status" value="1"/>
</dbReference>
<keyword evidence="7" id="KW-1185">Reference proteome</keyword>
<dbReference type="PANTHER" id="PTHR11076">
    <property type="entry name" value="DNA REPAIR POLYMERASE UMUC / TRANSFERASE FAMILY MEMBER"/>
    <property type="match status" value="1"/>
</dbReference>
<dbReference type="Gene3D" id="3.40.1170.60">
    <property type="match status" value="1"/>
</dbReference>
<dbReference type="Gene3D" id="3.30.1490.100">
    <property type="entry name" value="DNA polymerase, Y-family, little finger domain"/>
    <property type="match status" value="1"/>
</dbReference>
<dbReference type="GO" id="GO:0042276">
    <property type="term" value="P:error-prone translesion synthesis"/>
    <property type="evidence" value="ECO:0007669"/>
    <property type="project" value="TreeGrafter"/>
</dbReference>
<dbReference type="InterPro" id="IPR024728">
    <property type="entry name" value="PolY_HhH_motif"/>
</dbReference>
<dbReference type="STRING" id="237679.SAMN04488072_101247"/>
<evidence type="ECO:0000256" key="3">
    <source>
        <dbReference type="ARBA" id="ARBA00022763"/>
    </source>
</evidence>
<proteinExistence type="inferred from homology"/>
<dbReference type="Proteomes" id="UP000198642">
    <property type="component" value="Unassembled WGS sequence"/>
</dbReference>
<evidence type="ECO:0000313" key="7">
    <source>
        <dbReference type="Proteomes" id="UP000198642"/>
    </source>
</evidence>
<organism evidence="6 7">
    <name type="scientific">Lentibacillus halodurans</name>
    <dbReference type="NCBI Taxonomy" id="237679"/>
    <lineage>
        <taxon>Bacteria</taxon>
        <taxon>Bacillati</taxon>
        <taxon>Bacillota</taxon>
        <taxon>Bacilli</taxon>
        <taxon>Bacillales</taxon>
        <taxon>Bacillaceae</taxon>
        <taxon>Lentibacillus</taxon>
    </lineage>
</organism>
<evidence type="ECO:0000256" key="1">
    <source>
        <dbReference type="ARBA" id="ARBA00010945"/>
    </source>
</evidence>
<dbReference type="Gene3D" id="3.30.70.270">
    <property type="match status" value="1"/>
</dbReference>
<dbReference type="GO" id="GO:0003887">
    <property type="term" value="F:DNA-directed DNA polymerase activity"/>
    <property type="evidence" value="ECO:0007669"/>
    <property type="project" value="UniProtKB-KW"/>
</dbReference>
<keyword evidence="3" id="KW-0227">DNA damage</keyword>
<dbReference type="GO" id="GO:0006281">
    <property type="term" value="P:DNA repair"/>
    <property type="evidence" value="ECO:0007669"/>
    <property type="project" value="InterPro"/>
</dbReference>
<dbReference type="InterPro" id="IPR036775">
    <property type="entry name" value="DNA_pol_Y-fam_lit_finger_sf"/>
</dbReference>
<keyword evidence="2" id="KW-0515">Mutator protein</keyword>
<dbReference type="GO" id="GO:0009432">
    <property type="term" value="P:SOS response"/>
    <property type="evidence" value="ECO:0007669"/>
    <property type="project" value="TreeGrafter"/>
</dbReference>
<protein>
    <submittedName>
        <fullName evidence="6">DNA polymerase V</fullName>
    </submittedName>
</protein>
<evidence type="ECO:0000256" key="4">
    <source>
        <dbReference type="ARBA" id="ARBA00022932"/>
    </source>
</evidence>
<evidence type="ECO:0000259" key="5">
    <source>
        <dbReference type="PROSITE" id="PS50173"/>
    </source>
</evidence>
<gene>
    <name evidence="6" type="ORF">SAMN04488072_101247</name>
</gene>
<keyword evidence="4" id="KW-0548">Nucleotidyltransferase</keyword>
<keyword evidence="4" id="KW-0239">DNA-directed DNA polymerase</keyword>
<evidence type="ECO:0000256" key="2">
    <source>
        <dbReference type="ARBA" id="ARBA00022457"/>
    </source>
</evidence>
<accession>A0A1I0VAC1</accession>